<dbReference type="InterPro" id="IPR011006">
    <property type="entry name" value="CheY-like_superfamily"/>
</dbReference>
<dbReference type="Pfam" id="PF02518">
    <property type="entry name" value="HATPase_c"/>
    <property type="match status" value="1"/>
</dbReference>
<evidence type="ECO:0000259" key="15">
    <source>
        <dbReference type="PROSITE" id="PS50109"/>
    </source>
</evidence>
<organism evidence="17 18">
    <name type="scientific">Cohnella xylanilytica</name>
    <dbReference type="NCBI Taxonomy" id="557555"/>
    <lineage>
        <taxon>Bacteria</taxon>
        <taxon>Bacillati</taxon>
        <taxon>Bacillota</taxon>
        <taxon>Bacilli</taxon>
        <taxon>Bacillales</taxon>
        <taxon>Paenibacillaceae</taxon>
        <taxon>Cohnella</taxon>
    </lineage>
</organism>
<dbReference type="EC" id="2.7.13.3" evidence="3"/>
<dbReference type="InterPro" id="IPR001789">
    <property type="entry name" value="Sig_transdc_resp-reg_receiver"/>
</dbReference>
<evidence type="ECO:0000256" key="4">
    <source>
        <dbReference type="ARBA" id="ARBA00022553"/>
    </source>
</evidence>
<dbReference type="PROSITE" id="PS50110">
    <property type="entry name" value="RESPONSE_REGULATORY"/>
    <property type="match status" value="1"/>
</dbReference>
<dbReference type="SUPFAM" id="SSF55781">
    <property type="entry name" value="GAF domain-like"/>
    <property type="match status" value="1"/>
</dbReference>
<feature type="transmembrane region" description="Helical" evidence="14">
    <location>
        <begin position="6"/>
        <end position="26"/>
    </location>
</feature>
<evidence type="ECO:0000256" key="7">
    <source>
        <dbReference type="ARBA" id="ARBA00022777"/>
    </source>
</evidence>
<keyword evidence="14" id="KW-0812">Transmembrane</keyword>
<evidence type="ECO:0000256" key="8">
    <source>
        <dbReference type="ARBA" id="ARBA00022840"/>
    </source>
</evidence>
<evidence type="ECO:0000256" key="3">
    <source>
        <dbReference type="ARBA" id="ARBA00012438"/>
    </source>
</evidence>
<evidence type="ECO:0000313" key="18">
    <source>
        <dbReference type="Proteomes" id="UP000553776"/>
    </source>
</evidence>
<dbReference type="Pfam" id="PF00512">
    <property type="entry name" value="HisKA"/>
    <property type="match status" value="1"/>
</dbReference>
<dbReference type="PRINTS" id="PR00344">
    <property type="entry name" value="BCTRLSENSOR"/>
</dbReference>
<feature type="region of interest" description="Disordered" evidence="13">
    <location>
        <begin position="826"/>
        <end position="851"/>
    </location>
</feature>
<dbReference type="PANTHER" id="PTHR45339:SF1">
    <property type="entry name" value="HYBRID SIGNAL TRANSDUCTION HISTIDINE KINASE J"/>
    <property type="match status" value="1"/>
</dbReference>
<comment type="similarity">
    <text evidence="2">In the N-terminal section; belongs to the phytochrome family.</text>
</comment>
<evidence type="ECO:0000313" key="17">
    <source>
        <dbReference type="EMBL" id="MBB6692100.1"/>
    </source>
</evidence>
<dbReference type="EMBL" id="JACJVR010000047">
    <property type="protein sequence ID" value="MBB6692100.1"/>
    <property type="molecule type" value="Genomic_DNA"/>
</dbReference>
<reference evidence="17 18" key="1">
    <citation type="submission" date="2020-08" db="EMBL/GenBank/DDBJ databases">
        <title>Cohnella phylogeny.</title>
        <authorList>
            <person name="Dunlap C."/>
        </authorList>
    </citation>
    <scope>NUCLEOTIDE SEQUENCE [LARGE SCALE GENOMIC DNA]</scope>
    <source>
        <strain evidence="17 18">DSM 25239</strain>
    </source>
</reference>
<dbReference type="SMART" id="SM00387">
    <property type="entry name" value="HATPase_c"/>
    <property type="match status" value="1"/>
</dbReference>
<dbReference type="RefSeq" id="WP_185136093.1">
    <property type="nucleotide sequence ID" value="NZ_JACJVR010000047.1"/>
</dbReference>
<dbReference type="Gene3D" id="3.30.565.10">
    <property type="entry name" value="Histidine kinase-like ATPase, C-terminal domain"/>
    <property type="match status" value="1"/>
</dbReference>
<sequence length="979" mass="108340">MRIKTKILLGFVVLLVLMVGITTFGYDRLSRMNDRLGGFYDNRFVKVRDVIDLRGTVNASGRAVNDVLVGALESDSLGVAELKRQLVVFQTQLAKLSERPNDPGEQQLVDQVTRDGERFGDFLQRFVVLTEQFDREGALELYKSLGRSRQDNIVSSLNSLVTFEQKTMETEMERTSSMYDQSVRWVAVLTVIGLFLGLGVILWVFPSITKGLSLLNLMATKFGQGRLRGFGRLRIQSSDELGQLAEVFKRIALDLQQQKEREALYHQAKEQQAWMDAQLARTAELLKEGADLKAISQSFINEYAPVLGAAYGAVYLLDGNENTNPTRLYRFGAYAYSGSDSSARGQAEFDIGEGLIGQCALKGETMTVESLPQGYMPIRSGLGEAPPTQLVLQPVKADGKTIGVVELAYSQPAGTLQRTLLEKIGEKFAYLVMNIQSRYRVEELLRESQAMTEELQVQSEELMSQQEELRETNEKLELHAGRLKRSEERLQRQQEELEHTNQELTVKTMALEEQNRQAEQKNREIAQANAALERQAMQLTLASQYKSEFLANMSHELRTPLNSLIILSQFLADNAEENLTEKQLEYVKTIYSSGNDLLKMIDEILDLAKVDAGRMEIAPEQTLIEDITTDLSHMYGSISEEKGVGFSVRTEPDVPPVLYTDGHRLKQILRNLLSNAVKFTSEGSIELRIRRGCEEEIPADAAGNGPYVVFEVEDTGIGIPADKKEIIFEAFRQADGTTSRKFGGTGLGLTISRELAHLLGGWVTLASSEPGEGSKFVLTIPEQCPHPAESGNLALSGDASAAAFDLSVTEEEASAAQEVTAAVEEALGDGTGVPSDAKGEPGGRRSSRSAAGEAAWAGKTILLVDDDERNVFSLKSLLNHHSIEVFTAENGKEAIGLLASGLEADLVLMDIMMPEMDGYEAMTRIRNHPRWKELPIIALTAKAMKEDRDKCLEAGASDYLAKPVMIDQLLSLLKVWLSR</sequence>
<keyword evidence="9" id="KW-0902">Two-component regulatory system</keyword>
<evidence type="ECO:0000256" key="10">
    <source>
        <dbReference type="ARBA" id="ARBA00074306"/>
    </source>
</evidence>
<dbReference type="Gene3D" id="1.10.287.130">
    <property type="match status" value="1"/>
</dbReference>
<dbReference type="InterPro" id="IPR005467">
    <property type="entry name" value="His_kinase_dom"/>
</dbReference>
<feature type="modified residue" description="4-aspartylphosphate" evidence="11">
    <location>
        <position position="910"/>
    </location>
</feature>
<evidence type="ECO:0000256" key="5">
    <source>
        <dbReference type="ARBA" id="ARBA00022679"/>
    </source>
</evidence>
<dbReference type="GO" id="GO:0005524">
    <property type="term" value="F:ATP binding"/>
    <property type="evidence" value="ECO:0007669"/>
    <property type="project" value="UniProtKB-KW"/>
</dbReference>
<keyword evidence="8" id="KW-0067">ATP-binding</keyword>
<protein>
    <recommendedName>
        <fullName evidence="10">Circadian input-output histidine kinase CikA</fullName>
        <ecNumber evidence="3">2.7.13.3</ecNumber>
    </recommendedName>
</protein>
<dbReference type="Pfam" id="PF12729">
    <property type="entry name" value="4HB_MCP_1"/>
    <property type="match status" value="1"/>
</dbReference>
<gene>
    <name evidence="17" type="ORF">H7B90_11880</name>
</gene>
<keyword evidence="14" id="KW-1133">Transmembrane helix</keyword>
<dbReference type="CDD" id="cd16922">
    <property type="entry name" value="HATPase_EvgS-ArcB-TorS-like"/>
    <property type="match status" value="1"/>
</dbReference>
<accession>A0A841U1X1</accession>
<feature type="coiled-coil region" evidence="12">
    <location>
        <begin position="441"/>
        <end position="538"/>
    </location>
</feature>
<keyword evidence="4 11" id="KW-0597">Phosphoprotein</keyword>
<dbReference type="Gene3D" id="6.10.340.10">
    <property type="match status" value="1"/>
</dbReference>
<dbReference type="InterPro" id="IPR029016">
    <property type="entry name" value="GAF-like_dom_sf"/>
</dbReference>
<dbReference type="InterPro" id="IPR004358">
    <property type="entry name" value="Sig_transdc_His_kin-like_C"/>
</dbReference>
<keyword evidence="5" id="KW-0808">Transferase</keyword>
<dbReference type="AlphaFoldDB" id="A0A841U1X1"/>
<dbReference type="SUPFAM" id="SSF52172">
    <property type="entry name" value="CheY-like"/>
    <property type="match status" value="1"/>
</dbReference>
<dbReference type="InterPro" id="IPR036890">
    <property type="entry name" value="HATPase_C_sf"/>
</dbReference>
<comment type="caution">
    <text evidence="17">The sequence shown here is derived from an EMBL/GenBank/DDBJ whole genome shotgun (WGS) entry which is preliminary data.</text>
</comment>
<feature type="transmembrane region" description="Helical" evidence="14">
    <location>
        <begin position="182"/>
        <end position="205"/>
    </location>
</feature>
<dbReference type="PROSITE" id="PS50109">
    <property type="entry name" value="HIS_KIN"/>
    <property type="match status" value="1"/>
</dbReference>
<evidence type="ECO:0000256" key="2">
    <source>
        <dbReference type="ARBA" id="ARBA00006402"/>
    </source>
</evidence>
<dbReference type="Gene3D" id="3.30.450.40">
    <property type="match status" value="1"/>
</dbReference>
<evidence type="ECO:0000256" key="14">
    <source>
        <dbReference type="SAM" id="Phobius"/>
    </source>
</evidence>
<dbReference type="SMART" id="SM00448">
    <property type="entry name" value="REC"/>
    <property type="match status" value="1"/>
</dbReference>
<dbReference type="CDD" id="cd17546">
    <property type="entry name" value="REC_hyHK_CKI1_RcsC-like"/>
    <property type="match status" value="1"/>
</dbReference>
<evidence type="ECO:0000256" key="11">
    <source>
        <dbReference type="PROSITE-ProRule" id="PRU00169"/>
    </source>
</evidence>
<proteinExistence type="inferred from homology"/>
<evidence type="ECO:0000256" key="12">
    <source>
        <dbReference type="SAM" id="Coils"/>
    </source>
</evidence>
<keyword evidence="14" id="KW-0472">Membrane</keyword>
<evidence type="ECO:0000259" key="16">
    <source>
        <dbReference type="PROSITE" id="PS50110"/>
    </source>
</evidence>
<dbReference type="InterPro" id="IPR024478">
    <property type="entry name" value="HlyB_4HB_MCP"/>
</dbReference>
<evidence type="ECO:0000256" key="1">
    <source>
        <dbReference type="ARBA" id="ARBA00000085"/>
    </source>
</evidence>
<evidence type="ECO:0000256" key="13">
    <source>
        <dbReference type="SAM" id="MobiDB-lite"/>
    </source>
</evidence>
<dbReference type="InterPro" id="IPR003661">
    <property type="entry name" value="HisK_dim/P_dom"/>
</dbReference>
<feature type="domain" description="Histidine kinase" evidence="15">
    <location>
        <begin position="552"/>
        <end position="784"/>
    </location>
</feature>
<name>A0A841U1X1_9BACL</name>
<comment type="catalytic activity">
    <reaction evidence="1">
        <text>ATP + protein L-histidine = ADP + protein N-phospho-L-histidine.</text>
        <dbReference type="EC" id="2.7.13.3"/>
    </reaction>
</comment>
<dbReference type="InterPro" id="IPR036097">
    <property type="entry name" value="HisK_dim/P_sf"/>
</dbReference>
<keyword evidence="6" id="KW-0547">Nucleotide-binding</keyword>
<dbReference type="SUPFAM" id="SSF55874">
    <property type="entry name" value="ATPase domain of HSP90 chaperone/DNA topoisomerase II/histidine kinase"/>
    <property type="match status" value="1"/>
</dbReference>
<dbReference type="Pfam" id="PF00072">
    <property type="entry name" value="Response_reg"/>
    <property type="match status" value="1"/>
</dbReference>
<dbReference type="CDD" id="cd00082">
    <property type="entry name" value="HisKA"/>
    <property type="match status" value="1"/>
</dbReference>
<dbReference type="FunFam" id="3.30.565.10:FF:000010">
    <property type="entry name" value="Sensor histidine kinase RcsC"/>
    <property type="match status" value="1"/>
</dbReference>
<feature type="domain" description="Response regulatory" evidence="16">
    <location>
        <begin position="860"/>
        <end position="977"/>
    </location>
</feature>
<dbReference type="PANTHER" id="PTHR45339">
    <property type="entry name" value="HYBRID SIGNAL TRANSDUCTION HISTIDINE KINASE J"/>
    <property type="match status" value="1"/>
</dbReference>
<evidence type="ECO:0000256" key="6">
    <source>
        <dbReference type="ARBA" id="ARBA00022741"/>
    </source>
</evidence>
<dbReference type="SUPFAM" id="SSF47384">
    <property type="entry name" value="Homodimeric domain of signal transducing histidine kinase"/>
    <property type="match status" value="1"/>
</dbReference>
<dbReference type="GO" id="GO:0000155">
    <property type="term" value="F:phosphorelay sensor kinase activity"/>
    <property type="evidence" value="ECO:0007669"/>
    <property type="project" value="InterPro"/>
</dbReference>
<keyword evidence="7" id="KW-0418">Kinase</keyword>
<keyword evidence="12" id="KW-0175">Coiled coil</keyword>
<dbReference type="Pfam" id="PF13185">
    <property type="entry name" value="GAF_2"/>
    <property type="match status" value="1"/>
</dbReference>
<keyword evidence="18" id="KW-1185">Reference proteome</keyword>
<dbReference type="Proteomes" id="UP000553776">
    <property type="component" value="Unassembled WGS sequence"/>
</dbReference>
<dbReference type="Gene3D" id="3.40.50.2300">
    <property type="match status" value="1"/>
</dbReference>
<dbReference type="SMART" id="SM00388">
    <property type="entry name" value="HisKA"/>
    <property type="match status" value="1"/>
</dbReference>
<dbReference type="InterPro" id="IPR003594">
    <property type="entry name" value="HATPase_dom"/>
</dbReference>
<dbReference type="InterPro" id="IPR003018">
    <property type="entry name" value="GAF"/>
</dbReference>
<evidence type="ECO:0000256" key="9">
    <source>
        <dbReference type="ARBA" id="ARBA00023012"/>
    </source>
</evidence>